<accession>A0A3B1DL34</accession>
<protein>
    <submittedName>
        <fullName evidence="1">Uncharacterized protein</fullName>
    </submittedName>
</protein>
<reference evidence="1" key="1">
    <citation type="submission" date="2018-06" db="EMBL/GenBank/DDBJ databases">
        <authorList>
            <person name="Zhirakovskaya E."/>
        </authorList>
    </citation>
    <scope>NUCLEOTIDE SEQUENCE</scope>
</reference>
<organism evidence="1">
    <name type="scientific">hydrothermal vent metagenome</name>
    <dbReference type="NCBI Taxonomy" id="652676"/>
    <lineage>
        <taxon>unclassified sequences</taxon>
        <taxon>metagenomes</taxon>
        <taxon>ecological metagenomes</taxon>
    </lineage>
</organism>
<proteinExistence type="predicted"/>
<dbReference type="EMBL" id="UOGL01000542">
    <property type="protein sequence ID" value="VAX41422.1"/>
    <property type="molecule type" value="Genomic_DNA"/>
</dbReference>
<evidence type="ECO:0000313" key="1">
    <source>
        <dbReference type="EMBL" id="VAX41422.1"/>
    </source>
</evidence>
<name>A0A3B1DL34_9ZZZZ</name>
<gene>
    <name evidence="1" type="ORF">MNBD_PLANCTO02-1832</name>
</gene>
<sequence>MMKRWLIHLTIFSYLSCLSWGIFAHGTQTAPNASPAMYYVVWDMFCGWNAYTTRHHVIAEGESGKYYNVAPGPWGEFQPYGSQDRRQYDPSGKYCGKMGLNTLKHTAHEPITRVFVIEESWPKKYNMPDSYWALRYDEPKDISRYYHTKQVLTGEGIVLQNHLQWMSQQSQKIVLDNPQLRREMSRNRPFFAVETKRVPQNAQFDSQGRQRRFVNGN</sequence>
<dbReference type="AlphaFoldDB" id="A0A3B1DL34"/>